<feature type="region of interest" description="Disordered" evidence="1">
    <location>
        <begin position="434"/>
        <end position="456"/>
    </location>
</feature>
<dbReference type="EMBL" id="CAXLJM020000103">
    <property type="protein sequence ID" value="CAL8134091.1"/>
    <property type="molecule type" value="Genomic_DNA"/>
</dbReference>
<feature type="region of interest" description="Disordered" evidence="1">
    <location>
        <begin position="366"/>
        <end position="391"/>
    </location>
</feature>
<feature type="region of interest" description="Disordered" evidence="1">
    <location>
        <begin position="1"/>
        <end position="20"/>
    </location>
</feature>
<dbReference type="Proteomes" id="UP001642540">
    <property type="component" value="Unassembled WGS sequence"/>
</dbReference>
<evidence type="ECO:0000256" key="1">
    <source>
        <dbReference type="SAM" id="MobiDB-lite"/>
    </source>
</evidence>
<evidence type="ECO:0008006" key="4">
    <source>
        <dbReference type="Google" id="ProtNLM"/>
    </source>
</evidence>
<evidence type="ECO:0000313" key="2">
    <source>
        <dbReference type="EMBL" id="CAL8134091.1"/>
    </source>
</evidence>
<organism evidence="2 3">
    <name type="scientific">Orchesella dallaii</name>
    <dbReference type="NCBI Taxonomy" id="48710"/>
    <lineage>
        <taxon>Eukaryota</taxon>
        <taxon>Metazoa</taxon>
        <taxon>Ecdysozoa</taxon>
        <taxon>Arthropoda</taxon>
        <taxon>Hexapoda</taxon>
        <taxon>Collembola</taxon>
        <taxon>Entomobryomorpha</taxon>
        <taxon>Entomobryoidea</taxon>
        <taxon>Orchesellidae</taxon>
        <taxon>Orchesellinae</taxon>
        <taxon>Orchesella</taxon>
    </lineage>
</organism>
<feature type="compositionally biased region" description="Polar residues" evidence="1">
    <location>
        <begin position="438"/>
        <end position="449"/>
    </location>
</feature>
<name>A0ABP1RRZ9_9HEXA</name>
<accession>A0ABP1RRZ9</accession>
<feature type="compositionally biased region" description="Polar residues" evidence="1">
    <location>
        <begin position="73"/>
        <end position="92"/>
    </location>
</feature>
<sequence>MRCKRRAAYRPKRFTGRSHGKRWKDIVAANKEYEAQLEKERERLQLLNQTENVSATEARRLNRLESNDAEGRSQLSQSESVNVTATRASEPQENVRRDVETCQIKIEDSGGDSGSEVQFLGEVEGQSGEDERINMLDWNRIENFQRFLDSLPPYPAGTPNERRAHENSVEPVAHCSTTFLPPPNLNPTTSVSSVNFNDAAASQVNTVEAGRKYNEQLGYNNMQLQNWVSEVVSQTVGKLTLELRKQGREMQTTLKTGQDETVGSLNQIIERLDALNEVRDWQDTVAELPRTVVQSRQVDRAGMSDRMEGNNQYGSNEQRYRSPPISLPSYKFPKRQGQFKRKASLKKLSKETTLRQALLTNEAGDITVGGTTSTPQTAIQASSIPPPTMSESSYKVLRNRSVKKTVERKRKRSNTGLVRFVNEGPPASVIVEFDGGQRQRQSTTQNSASLPRPRNSRERIAEIAAWVEQKRIEVPWKARDIC</sequence>
<comment type="caution">
    <text evidence="2">The sequence shown here is derived from an EMBL/GenBank/DDBJ whole genome shotgun (WGS) entry which is preliminary data.</text>
</comment>
<gene>
    <name evidence="2" type="ORF">ODALV1_LOCUS25361</name>
</gene>
<feature type="region of interest" description="Disordered" evidence="1">
    <location>
        <begin position="305"/>
        <end position="330"/>
    </location>
</feature>
<proteinExistence type="predicted"/>
<feature type="region of interest" description="Disordered" evidence="1">
    <location>
        <begin position="64"/>
        <end position="97"/>
    </location>
</feature>
<keyword evidence="3" id="KW-1185">Reference proteome</keyword>
<feature type="compositionally biased region" description="Polar residues" evidence="1">
    <location>
        <begin position="369"/>
        <end position="391"/>
    </location>
</feature>
<evidence type="ECO:0000313" key="3">
    <source>
        <dbReference type="Proteomes" id="UP001642540"/>
    </source>
</evidence>
<protein>
    <recommendedName>
        <fullName evidence="4">Spindle and centriole-associated protein 1</fullName>
    </recommendedName>
</protein>
<reference evidence="2 3" key="1">
    <citation type="submission" date="2024-08" db="EMBL/GenBank/DDBJ databases">
        <authorList>
            <person name="Cucini C."/>
            <person name="Frati F."/>
        </authorList>
    </citation>
    <scope>NUCLEOTIDE SEQUENCE [LARGE SCALE GENOMIC DNA]</scope>
</reference>